<name>A0A2H9U8W1_9GAMM</name>
<keyword evidence="1" id="KW-0808">Transferase</keyword>
<protein>
    <submittedName>
        <fullName evidence="1">Sulfurtransferase complex subunit TusB</fullName>
    </submittedName>
</protein>
<dbReference type="Gene3D" id="3.40.1260.10">
    <property type="entry name" value="DsrEFH-like"/>
    <property type="match status" value="1"/>
</dbReference>
<dbReference type="PANTHER" id="PTHR37526:SF1">
    <property type="entry name" value="PROTEIN TUSB"/>
    <property type="match status" value="1"/>
</dbReference>
<dbReference type="GO" id="GO:0002143">
    <property type="term" value="P:tRNA wobble position uridine thiolation"/>
    <property type="evidence" value="ECO:0007669"/>
    <property type="project" value="InterPro"/>
</dbReference>
<proteinExistence type="predicted"/>
<dbReference type="RefSeq" id="WP_100292615.1">
    <property type="nucleotide sequence ID" value="NZ_PGGC01000013.1"/>
</dbReference>
<dbReference type="EMBL" id="PGGC01000013">
    <property type="protein sequence ID" value="PJG60438.1"/>
    <property type="molecule type" value="Genomic_DNA"/>
</dbReference>
<dbReference type="InterPro" id="IPR027396">
    <property type="entry name" value="DsrEFH-like"/>
</dbReference>
<organism evidence="1 2">
    <name type="scientific">Aeromonas cavernicola</name>
    <dbReference type="NCBI Taxonomy" id="1006623"/>
    <lineage>
        <taxon>Bacteria</taxon>
        <taxon>Pseudomonadati</taxon>
        <taxon>Pseudomonadota</taxon>
        <taxon>Gammaproteobacteria</taxon>
        <taxon>Aeromonadales</taxon>
        <taxon>Aeromonadaceae</taxon>
        <taxon>Aeromonas</taxon>
    </lineage>
</organism>
<dbReference type="NCBIfam" id="TIGR03011">
    <property type="entry name" value="sulf_tusB_dsrH"/>
    <property type="match status" value="1"/>
</dbReference>
<dbReference type="SUPFAM" id="SSF75169">
    <property type="entry name" value="DsrEFH-like"/>
    <property type="match status" value="1"/>
</dbReference>
<evidence type="ECO:0000313" key="2">
    <source>
        <dbReference type="Proteomes" id="UP000235861"/>
    </source>
</evidence>
<sequence>MLHLILSSPFQHAALEQALAYLQPEDELILAQDGVIAAVAPDWCKRLVGRTVYVMAEDLQARGLHPQIGVVIDINGLVALISEKGSPQTWAD</sequence>
<accession>A0A2H9U8W1</accession>
<dbReference type="GO" id="GO:1990228">
    <property type="term" value="C:sulfurtransferase complex"/>
    <property type="evidence" value="ECO:0007669"/>
    <property type="project" value="TreeGrafter"/>
</dbReference>
<dbReference type="Pfam" id="PF04077">
    <property type="entry name" value="DsrH"/>
    <property type="match status" value="1"/>
</dbReference>
<comment type="caution">
    <text evidence="1">The sequence shown here is derived from an EMBL/GenBank/DDBJ whole genome shotgun (WGS) entry which is preliminary data.</text>
</comment>
<keyword evidence="2" id="KW-1185">Reference proteome</keyword>
<dbReference type="AlphaFoldDB" id="A0A2H9U8W1"/>
<gene>
    <name evidence="1" type="primary">dsrH</name>
    <name evidence="1" type="ORF">CUC53_01995</name>
</gene>
<dbReference type="GO" id="GO:0016740">
    <property type="term" value="F:transferase activity"/>
    <property type="evidence" value="ECO:0007669"/>
    <property type="project" value="UniProtKB-KW"/>
</dbReference>
<dbReference type="OrthoDB" id="9795117at2"/>
<dbReference type="Proteomes" id="UP000235861">
    <property type="component" value="Unassembled WGS sequence"/>
</dbReference>
<dbReference type="InterPro" id="IPR007215">
    <property type="entry name" value="Sulphur_relay_TusB/DsrH"/>
</dbReference>
<evidence type="ECO:0000313" key="1">
    <source>
        <dbReference type="EMBL" id="PJG60438.1"/>
    </source>
</evidence>
<reference evidence="1 2" key="1">
    <citation type="submission" date="2017-11" db="EMBL/GenBank/DDBJ databases">
        <title>Draft genome sequence of environmental isolate Aeromonas cavernicola sp. nov. MDC 2508.</title>
        <authorList>
            <person name="Colston S.M."/>
            <person name="Navarro A."/>
            <person name="Martinez-Murcia A.J."/>
            <person name="Graf J."/>
        </authorList>
    </citation>
    <scope>NUCLEOTIDE SEQUENCE [LARGE SCALE GENOMIC DNA]</scope>
    <source>
        <strain evidence="1 2">MDC 2508</strain>
    </source>
</reference>
<dbReference type="PANTHER" id="PTHR37526">
    <property type="entry name" value="PROTEIN TUSB"/>
    <property type="match status" value="1"/>
</dbReference>